<organism evidence="2 3">
    <name type="scientific">Myotis davidii</name>
    <name type="common">David's myotis</name>
    <dbReference type="NCBI Taxonomy" id="225400"/>
    <lineage>
        <taxon>Eukaryota</taxon>
        <taxon>Metazoa</taxon>
        <taxon>Chordata</taxon>
        <taxon>Craniata</taxon>
        <taxon>Vertebrata</taxon>
        <taxon>Euteleostomi</taxon>
        <taxon>Mammalia</taxon>
        <taxon>Eutheria</taxon>
        <taxon>Laurasiatheria</taxon>
        <taxon>Chiroptera</taxon>
        <taxon>Yangochiroptera</taxon>
        <taxon>Vespertilionidae</taxon>
        <taxon>Myotis</taxon>
    </lineage>
</organism>
<accession>L5LF47</accession>
<dbReference type="EMBL" id="KB112774">
    <property type="protein sequence ID" value="ELK24645.1"/>
    <property type="molecule type" value="Genomic_DNA"/>
</dbReference>
<evidence type="ECO:0000313" key="3">
    <source>
        <dbReference type="Proteomes" id="UP000010556"/>
    </source>
</evidence>
<keyword evidence="3" id="KW-1185">Reference proteome</keyword>
<reference evidence="3" key="1">
    <citation type="journal article" date="2013" name="Science">
        <title>Comparative analysis of bat genomes provides insight into the evolution of flight and immunity.</title>
        <authorList>
            <person name="Zhang G."/>
            <person name="Cowled C."/>
            <person name="Shi Z."/>
            <person name="Huang Z."/>
            <person name="Bishop-Lilly K.A."/>
            <person name="Fang X."/>
            <person name="Wynne J.W."/>
            <person name="Xiong Z."/>
            <person name="Baker M.L."/>
            <person name="Zhao W."/>
            <person name="Tachedjian M."/>
            <person name="Zhu Y."/>
            <person name="Zhou P."/>
            <person name="Jiang X."/>
            <person name="Ng J."/>
            <person name="Yang L."/>
            <person name="Wu L."/>
            <person name="Xiao J."/>
            <person name="Feng Y."/>
            <person name="Chen Y."/>
            <person name="Sun X."/>
            <person name="Zhang Y."/>
            <person name="Marsh G.A."/>
            <person name="Crameri G."/>
            <person name="Broder C.C."/>
            <person name="Frey K.G."/>
            <person name="Wang L.F."/>
            <person name="Wang J."/>
        </authorList>
    </citation>
    <scope>NUCLEOTIDE SEQUENCE [LARGE SCALE GENOMIC DNA]</scope>
</reference>
<name>L5LF47_MYODS</name>
<gene>
    <name evidence="2" type="ORF">MDA_GLEAN10009238</name>
</gene>
<proteinExistence type="predicted"/>
<protein>
    <submittedName>
        <fullName evidence="2">Serine/threonine-protein phosphatase 6 regulatory subunit 2</fullName>
    </submittedName>
</protein>
<feature type="region of interest" description="Disordered" evidence="1">
    <location>
        <begin position="56"/>
        <end position="104"/>
    </location>
</feature>
<evidence type="ECO:0000256" key="1">
    <source>
        <dbReference type="SAM" id="MobiDB-lite"/>
    </source>
</evidence>
<evidence type="ECO:0000313" key="2">
    <source>
        <dbReference type="EMBL" id="ELK24645.1"/>
    </source>
</evidence>
<dbReference type="AlphaFoldDB" id="L5LF47"/>
<dbReference type="Proteomes" id="UP000010556">
    <property type="component" value="Unassembled WGS sequence"/>
</dbReference>
<sequence>MACGLSGKCQGQVRSPEMRVLGSRVGAAWREGGGLGGRQVALACWELGAAQVTEPRSAHRAASKLPGPTSAPAEATSTLAGAVPPEAASTALSKASPAPAPTGVLAVAVPPGPMVAITTIATASPAVSTVAVLGTVTKDRKTAAPPAGAASNGPV</sequence>